<accession>A0ABU0K1Y2</accession>
<evidence type="ECO:0000313" key="2">
    <source>
        <dbReference type="EMBL" id="MDQ0482423.1"/>
    </source>
</evidence>
<organism evidence="2 3">
    <name type="scientific">Guptibacillus hwajinpoensis</name>
    <dbReference type="NCBI Taxonomy" id="208199"/>
    <lineage>
        <taxon>Bacteria</taxon>
        <taxon>Bacillati</taxon>
        <taxon>Bacillota</taxon>
        <taxon>Bacilli</taxon>
        <taxon>Bacillales</taxon>
        <taxon>Guptibacillaceae</taxon>
        <taxon>Guptibacillus</taxon>
    </lineage>
</organism>
<dbReference type="Proteomes" id="UP001226720">
    <property type="component" value="Unassembled WGS sequence"/>
</dbReference>
<reference evidence="2" key="1">
    <citation type="submission" date="2023-07" db="EMBL/GenBank/DDBJ databases">
        <title>Genomic Encyclopedia of Type Strains, Phase IV (KMG-IV): sequencing the most valuable type-strain genomes for metagenomic binning, comparative biology and taxonomic classification.</title>
        <authorList>
            <person name="Goeker M."/>
        </authorList>
    </citation>
    <scope>NUCLEOTIDE SEQUENCE [LARGE SCALE GENOMIC DNA]</scope>
    <source>
        <strain evidence="2">JSM 076093</strain>
    </source>
</reference>
<keyword evidence="3" id="KW-1185">Reference proteome</keyword>
<evidence type="ECO:0000313" key="3">
    <source>
        <dbReference type="Proteomes" id="UP001226720"/>
    </source>
</evidence>
<name>A0ABU0K1Y2_9BACL</name>
<protein>
    <submittedName>
        <fullName evidence="2">Uncharacterized protein</fullName>
    </submittedName>
</protein>
<dbReference type="EMBL" id="JAUSWM010000002">
    <property type="protein sequence ID" value="MDQ0482423.1"/>
    <property type="molecule type" value="Genomic_DNA"/>
</dbReference>
<gene>
    <name evidence="2" type="ORF">QO000_001392</name>
</gene>
<feature type="transmembrane region" description="Helical" evidence="1">
    <location>
        <begin position="12"/>
        <end position="31"/>
    </location>
</feature>
<keyword evidence="1" id="KW-0472">Membrane</keyword>
<keyword evidence="1" id="KW-1133">Transmembrane helix</keyword>
<proteinExistence type="predicted"/>
<comment type="caution">
    <text evidence="2">The sequence shown here is derived from an EMBL/GenBank/DDBJ whole genome shotgun (WGS) entry which is preliminary data.</text>
</comment>
<sequence length="39" mass="4500">MQYHEEGNFTKGMVWGVSLSIPLWIAVFGWAKLVMRMVS</sequence>
<evidence type="ECO:0000256" key="1">
    <source>
        <dbReference type="SAM" id="Phobius"/>
    </source>
</evidence>
<keyword evidence="1" id="KW-0812">Transmembrane</keyword>